<organism evidence="5 6">
    <name type="scientific">Pseudofrankia asymbiotica</name>
    <dbReference type="NCBI Taxonomy" id="1834516"/>
    <lineage>
        <taxon>Bacteria</taxon>
        <taxon>Bacillati</taxon>
        <taxon>Actinomycetota</taxon>
        <taxon>Actinomycetes</taxon>
        <taxon>Frankiales</taxon>
        <taxon>Frankiaceae</taxon>
        <taxon>Pseudofrankia</taxon>
    </lineage>
</organism>
<evidence type="ECO:0000259" key="4">
    <source>
        <dbReference type="Pfam" id="PF00135"/>
    </source>
</evidence>
<name>A0A1V2ILN4_9ACTN</name>
<accession>A0A1V2ILN4</accession>
<proteinExistence type="inferred from homology"/>
<dbReference type="STRING" id="1834516.BL253_01595"/>
<dbReference type="Pfam" id="PF00135">
    <property type="entry name" value="COesterase"/>
    <property type="match status" value="1"/>
</dbReference>
<evidence type="ECO:0000256" key="2">
    <source>
        <dbReference type="ARBA" id="ARBA00022801"/>
    </source>
</evidence>
<dbReference type="EC" id="3.1.1.-" evidence="3"/>
<feature type="domain" description="Carboxylesterase type B" evidence="4">
    <location>
        <begin position="2"/>
        <end position="281"/>
    </location>
</feature>
<keyword evidence="6" id="KW-1185">Reference proteome</keyword>
<dbReference type="GO" id="GO:0016787">
    <property type="term" value="F:hydrolase activity"/>
    <property type="evidence" value="ECO:0007669"/>
    <property type="project" value="UniProtKB-KW"/>
</dbReference>
<evidence type="ECO:0000256" key="1">
    <source>
        <dbReference type="ARBA" id="ARBA00005964"/>
    </source>
</evidence>
<protein>
    <recommendedName>
        <fullName evidence="3">Carboxylic ester hydrolase</fullName>
        <ecNumber evidence="3">3.1.1.-</ecNumber>
    </recommendedName>
</protein>
<dbReference type="InterPro" id="IPR002018">
    <property type="entry name" value="CarbesteraseB"/>
</dbReference>
<evidence type="ECO:0000313" key="6">
    <source>
        <dbReference type="Proteomes" id="UP000188929"/>
    </source>
</evidence>
<dbReference type="InterPro" id="IPR029058">
    <property type="entry name" value="AB_hydrolase_fold"/>
</dbReference>
<dbReference type="Gene3D" id="3.40.50.1820">
    <property type="entry name" value="alpha/beta hydrolase"/>
    <property type="match status" value="1"/>
</dbReference>
<evidence type="ECO:0000256" key="3">
    <source>
        <dbReference type="RuleBase" id="RU361235"/>
    </source>
</evidence>
<comment type="similarity">
    <text evidence="1 3">Belongs to the type-B carboxylesterase/lipase family.</text>
</comment>
<dbReference type="InterPro" id="IPR050309">
    <property type="entry name" value="Type-B_Carboxylest/Lipase"/>
</dbReference>
<dbReference type="AlphaFoldDB" id="A0A1V2ILN4"/>
<comment type="caution">
    <text evidence="5">The sequence shown here is derived from an EMBL/GenBank/DDBJ whole genome shotgun (WGS) entry which is preliminary data.</text>
</comment>
<keyword evidence="2 3" id="KW-0378">Hydrolase</keyword>
<dbReference type="EMBL" id="MOMC01000005">
    <property type="protein sequence ID" value="ONH33396.1"/>
    <property type="molecule type" value="Genomic_DNA"/>
</dbReference>
<dbReference type="Proteomes" id="UP000188929">
    <property type="component" value="Unassembled WGS sequence"/>
</dbReference>
<reference evidence="6" key="1">
    <citation type="submission" date="2016-10" db="EMBL/GenBank/DDBJ databases">
        <title>Frankia sp. NRRL B-16386 Genome sequencing.</title>
        <authorList>
            <person name="Ghodhbane-Gtari F."/>
            <person name="Swanson E."/>
            <person name="Gueddou A."/>
            <person name="Hezbri K."/>
            <person name="Ktari K."/>
            <person name="Nouioui I."/>
            <person name="Morris K."/>
            <person name="Simpson S."/>
            <person name="Abebe-Akele F."/>
            <person name="Thomas K."/>
            <person name="Gtari M."/>
            <person name="Tisa L.S."/>
        </authorList>
    </citation>
    <scope>NUCLEOTIDE SEQUENCE [LARGE SCALE GENOMIC DNA]</scope>
    <source>
        <strain evidence="6">NRRL B-16386</strain>
    </source>
</reference>
<dbReference type="SUPFAM" id="SSF53474">
    <property type="entry name" value="alpha/beta-Hydrolases"/>
    <property type="match status" value="1"/>
</dbReference>
<dbReference type="InterPro" id="IPR019819">
    <property type="entry name" value="Carboxylesterase_B_CS"/>
</dbReference>
<evidence type="ECO:0000313" key="5">
    <source>
        <dbReference type="EMBL" id="ONH33396.1"/>
    </source>
</evidence>
<dbReference type="PANTHER" id="PTHR11559">
    <property type="entry name" value="CARBOXYLESTERASE"/>
    <property type="match status" value="1"/>
</dbReference>
<gene>
    <name evidence="5" type="ORF">BL253_01595</name>
</gene>
<sequence length="450" mass="47360">MHVFKGIPYAASIDGPARFAAPAEPERWEGTREATRFSPGVPQPAFIGSPEPSWRPGDGDDCLTVNVWTPDPGGAVLPVLVWFYGGAFIIGSAAQPGYDGAALAGAGAVVVTLNYRVGLEGFGRLPGRPGNRWLLDQLAALRWVQDNIARFGGDPGNVTIFGQSAGATSVACLTAADAGRGLFRRTIAQSFAGVVMAEDEATAVTERIAAALGVPATAEGFTGVAPEAIHAAQAVPGEVTPFAPIVDGELVLGQPWERLRGEVDLLVGFTRDEYRFFTLIEGLKDADPAATAERAGLPASALADYRAAHPGISDLDLHTLIMSDGVFRMPSLWCARRHPGRAFGYEFTWPSPAFGGLLGACHAVDVALTFGNLTGGMSDMLLGTPTPEEAVVLSKEIRRSWVAFATDGDPGWPEFGSAGPAGIARRFDVPISLITDPEAASRRIWEPVLG</sequence>
<dbReference type="PROSITE" id="PS00122">
    <property type="entry name" value="CARBOXYLESTERASE_B_1"/>
    <property type="match status" value="1"/>
</dbReference>
<dbReference type="PROSITE" id="PS00941">
    <property type="entry name" value="CARBOXYLESTERASE_B_2"/>
    <property type="match status" value="1"/>
</dbReference>
<dbReference type="InterPro" id="IPR019826">
    <property type="entry name" value="Carboxylesterase_B_AS"/>
</dbReference>